<dbReference type="PANTHER" id="PTHR35010">
    <property type="entry name" value="BLL4672 PROTEIN-RELATED"/>
    <property type="match status" value="1"/>
</dbReference>
<evidence type="ECO:0000259" key="2">
    <source>
        <dbReference type="SMART" id="SM00530"/>
    </source>
</evidence>
<name>A0ABW4PWA8_9MICO</name>
<organism evidence="3 4">
    <name type="scientific">Brachybacterium rhamnosum</name>
    <dbReference type="NCBI Taxonomy" id="173361"/>
    <lineage>
        <taxon>Bacteria</taxon>
        <taxon>Bacillati</taxon>
        <taxon>Actinomycetota</taxon>
        <taxon>Actinomycetes</taxon>
        <taxon>Micrococcales</taxon>
        <taxon>Dermabacteraceae</taxon>
        <taxon>Brachybacterium</taxon>
    </lineage>
</organism>
<accession>A0ABW4PWA8</accession>
<keyword evidence="4" id="KW-1185">Reference proteome</keyword>
<sequence length="298" mass="33253">MSDAEVSATRRKELGAFLRARREKVTPQQAGLPGSGRRRTPGLRREEVAQLAGIGTTWYTWLEQGRATGVSDQVLDAVARVLRMTDAERRHLAVLSGRAPAKRTPLMEVRPEHTALLEQLLPFPAAVQTDAYDLIAANRTYRHLFGDLDALPVEDRNCAWLLFTDPDWRGALPDEDEVLPDIVARLRGRHAEHRGRGRVGELVTRLQGTSEDFARLWERGDVADDRSRLRRYRSPRAGLLTVHFQSLWLDPDRGSRIVVMVPADDLTRERLVRLAAAVAEDPAWTAPLAAVDGASLVG</sequence>
<gene>
    <name evidence="3" type="ORF">ACFSDA_08525</name>
</gene>
<protein>
    <submittedName>
        <fullName evidence="3">Helix-turn-helix transcriptional regulator</fullName>
    </submittedName>
</protein>
<dbReference type="InterPro" id="IPR001387">
    <property type="entry name" value="Cro/C1-type_HTH"/>
</dbReference>
<dbReference type="Proteomes" id="UP001597280">
    <property type="component" value="Unassembled WGS sequence"/>
</dbReference>
<dbReference type="SMART" id="SM00530">
    <property type="entry name" value="HTH_XRE"/>
    <property type="match status" value="1"/>
</dbReference>
<feature type="region of interest" description="Disordered" evidence="1">
    <location>
        <begin position="22"/>
        <end position="42"/>
    </location>
</feature>
<evidence type="ECO:0000256" key="1">
    <source>
        <dbReference type="SAM" id="MobiDB-lite"/>
    </source>
</evidence>
<dbReference type="Pfam" id="PF13560">
    <property type="entry name" value="HTH_31"/>
    <property type="match status" value="1"/>
</dbReference>
<reference evidence="4" key="1">
    <citation type="journal article" date="2019" name="Int. J. Syst. Evol. Microbiol.">
        <title>The Global Catalogue of Microorganisms (GCM) 10K type strain sequencing project: providing services to taxonomists for standard genome sequencing and annotation.</title>
        <authorList>
            <consortium name="The Broad Institute Genomics Platform"/>
            <consortium name="The Broad Institute Genome Sequencing Center for Infectious Disease"/>
            <person name="Wu L."/>
            <person name="Ma J."/>
        </authorList>
    </citation>
    <scope>NUCLEOTIDE SEQUENCE [LARGE SCALE GENOMIC DNA]</scope>
    <source>
        <strain evidence="4">JCM 11650</strain>
    </source>
</reference>
<dbReference type="PANTHER" id="PTHR35010:SF2">
    <property type="entry name" value="BLL4672 PROTEIN"/>
    <property type="match status" value="1"/>
</dbReference>
<dbReference type="CDD" id="cd00093">
    <property type="entry name" value="HTH_XRE"/>
    <property type="match status" value="1"/>
</dbReference>
<evidence type="ECO:0000313" key="3">
    <source>
        <dbReference type="EMBL" id="MFD1835122.1"/>
    </source>
</evidence>
<evidence type="ECO:0000313" key="4">
    <source>
        <dbReference type="Proteomes" id="UP001597280"/>
    </source>
</evidence>
<dbReference type="InterPro" id="IPR010982">
    <property type="entry name" value="Lambda_DNA-bd_dom_sf"/>
</dbReference>
<feature type="domain" description="HTH cro/C1-type" evidence="2">
    <location>
        <begin position="17"/>
        <end position="89"/>
    </location>
</feature>
<dbReference type="InterPro" id="IPR041413">
    <property type="entry name" value="MLTR_LBD"/>
</dbReference>
<dbReference type="SUPFAM" id="SSF47413">
    <property type="entry name" value="lambda repressor-like DNA-binding domains"/>
    <property type="match status" value="1"/>
</dbReference>
<proteinExistence type="predicted"/>
<dbReference type="RefSeq" id="WP_343904313.1">
    <property type="nucleotide sequence ID" value="NZ_BAAAIS010000002.1"/>
</dbReference>
<dbReference type="Gene3D" id="1.10.260.40">
    <property type="entry name" value="lambda repressor-like DNA-binding domains"/>
    <property type="match status" value="1"/>
</dbReference>
<dbReference type="Gene3D" id="3.30.450.180">
    <property type="match status" value="1"/>
</dbReference>
<comment type="caution">
    <text evidence="3">The sequence shown here is derived from an EMBL/GenBank/DDBJ whole genome shotgun (WGS) entry which is preliminary data.</text>
</comment>
<dbReference type="Pfam" id="PF17765">
    <property type="entry name" value="MLTR_LBD"/>
    <property type="match status" value="1"/>
</dbReference>
<dbReference type="EMBL" id="JBHUFL010000002">
    <property type="protein sequence ID" value="MFD1835122.1"/>
    <property type="molecule type" value="Genomic_DNA"/>
</dbReference>